<dbReference type="Pfam" id="PF18777">
    <property type="entry name" value="CRM1_repeat"/>
    <property type="match status" value="1"/>
</dbReference>
<evidence type="ECO:0000256" key="4">
    <source>
        <dbReference type="ARBA" id="ARBA00022816"/>
    </source>
</evidence>
<comment type="similarity">
    <text evidence="2">Belongs to the exportin family.</text>
</comment>
<dbReference type="Pfam" id="PF03810">
    <property type="entry name" value="IBN_N"/>
    <property type="match status" value="1"/>
</dbReference>
<dbReference type="GO" id="GO:0051028">
    <property type="term" value="P:mRNA transport"/>
    <property type="evidence" value="ECO:0007669"/>
    <property type="project" value="UniProtKB-KW"/>
</dbReference>
<evidence type="ECO:0000313" key="10">
    <source>
        <dbReference type="EMBL" id="EJK59520.1"/>
    </source>
</evidence>
<keyword evidence="3" id="KW-0813">Transport</keyword>
<feature type="compositionally biased region" description="Basic residues" evidence="8">
    <location>
        <begin position="17"/>
        <end position="27"/>
    </location>
</feature>
<comment type="caution">
    <text evidence="10">The sequence shown here is derived from an EMBL/GenBank/DDBJ whole genome shotgun (WGS) entry which is preliminary data.</text>
</comment>
<dbReference type="OMA" id="WAFKHNN"/>
<dbReference type="GO" id="GO:0005737">
    <property type="term" value="C:cytoplasm"/>
    <property type="evidence" value="ECO:0007669"/>
    <property type="project" value="TreeGrafter"/>
</dbReference>
<dbReference type="Pfam" id="PF08767">
    <property type="entry name" value="CRM1_C"/>
    <property type="match status" value="2"/>
</dbReference>
<evidence type="ECO:0000313" key="11">
    <source>
        <dbReference type="Proteomes" id="UP000266841"/>
    </source>
</evidence>
<dbReference type="SUPFAM" id="SSF48371">
    <property type="entry name" value="ARM repeat"/>
    <property type="match status" value="1"/>
</dbReference>
<feature type="region of interest" description="Disordered" evidence="8">
    <location>
        <begin position="1"/>
        <end position="43"/>
    </location>
</feature>
<evidence type="ECO:0000256" key="8">
    <source>
        <dbReference type="SAM" id="MobiDB-lite"/>
    </source>
</evidence>
<sequence>MTQIWTMNQWQPSSPHSHTRTLSRRNIGKSPHPWLAHQSGPEKDKTAKLKATWNYVAFSPGSRATTTVKSRSHAPDKPYRISHWRGESGEMSSIEEAAAQLLSADKDFNVALLDDIVAAAYSPTDPNRARANTTLIALQESPYAWTKADGILEHAKNPQSLFFGLQLLDDAIRTRWKVIPQDQRLGIKNYVVGKIIQISSDGNRAANEKIFLSKLNLTLVQILKHEWPTNWPSFIPDLVGSSKTSELLCENNMKILKLLSEEIFDFSRDQMVTDKVKSLKESLNNEFSAIYQLCEFVLEHSQRPALLRVTLQTLQRFLTWIPLGYIFQTNLVSTLISKFFADSTTRNDALDCLVEIGSLSDLPPEYDPLFRKLFVQFLQQLSFIIRPTSNIVQAFADGSEDDEIFVQRLALFFSGFIRSHFKTLETTETSEELKVGLQYLVRVSEVDDTEIFRISLDAWYMLSLELYNRKCKPQFGETQPNEVVYSHILTQVRTVMIEKMAKPEEVLIVEDENGDIVRETTRDTDTIAQYKLMRETLVYLTHLDSTDTENIMLTKLSAQVSGAEWSWNNLNTLCWAIGSVSGAMSEDEEKRFLVTVIKDLLGLCEQKRGKDNKAVVASNIMYVVGQYPRFLKAHWKFLKTVVNKLFEFMHEVHPGVQDMACDTFLKIAIKCRRKFLTLQTDESVPFIVELLSSLPTITCDLEPHQVETFYEAVACMLKDNGPAITVDRPELLHKMMKTTTDSWKNLMARAGANISALVEPDSVKLVTRIMKINVKVCRNVGSLYAVHLQTFFMDVLNVHKVFSEEIKKCQALPNNAGLTLFRLLRGAKKEIVRLFIVFTENSAAPESEPKAVAEGFLPPVMDTILSDYHNSAPGVRDAEVLALFAVLVNKLQSHILPSIPRVIEAVLESRQPKLLRRPLPRPPGITEDDCRLNCLGVQAHGAKHIRQGVSNQMQWDVCPRRLIVLLSQGLEILHEFLKNVAKSPEIAQGFYKTYLVSLVQDIFAIMTDRLHKSGFKMQATLLHYIIHLVLHNHVTEPLYDASQGNNFSSNTAFLHSHLANLLASSFPNLGSKGVTDFVDSLFDVKMDLASFKICLRDFLVKLKEFSGEEGDDGDADLADL</sequence>
<dbReference type="GO" id="GO:0005634">
    <property type="term" value="C:nucleus"/>
    <property type="evidence" value="ECO:0007669"/>
    <property type="project" value="UniProtKB-SubCell"/>
</dbReference>
<keyword evidence="4" id="KW-0509">mRNA transport</keyword>
<dbReference type="OrthoDB" id="27218at2759"/>
<dbReference type="InterPro" id="IPR040485">
    <property type="entry name" value="XPO1_repeat_3"/>
</dbReference>
<feature type="compositionally biased region" description="Polar residues" evidence="8">
    <location>
        <begin position="1"/>
        <end position="16"/>
    </location>
</feature>
<evidence type="ECO:0000259" key="9">
    <source>
        <dbReference type="PROSITE" id="PS50166"/>
    </source>
</evidence>
<dbReference type="InterPro" id="IPR045065">
    <property type="entry name" value="XPO1/5"/>
</dbReference>
<dbReference type="FunFam" id="1.25.10.10:FF:001255">
    <property type="entry name" value="Exportin 1"/>
    <property type="match status" value="1"/>
</dbReference>
<feature type="domain" description="Importin N-terminal" evidence="9">
    <location>
        <begin position="131"/>
        <end position="197"/>
    </location>
</feature>
<evidence type="ECO:0000256" key="2">
    <source>
        <dbReference type="ARBA" id="ARBA00009466"/>
    </source>
</evidence>
<dbReference type="Pfam" id="PF08389">
    <property type="entry name" value="Xpo1"/>
    <property type="match status" value="1"/>
</dbReference>
<evidence type="ECO:0000256" key="3">
    <source>
        <dbReference type="ARBA" id="ARBA00022448"/>
    </source>
</evidence>
<dbReference type="GO" id="GO:0005049">
    <property type="term" value="F:nuclear export signal receptor activity"/>
    <property type="evidence" value="ECO:0007669"/>
    <property type="project" value="InterPro"/>
</dbReference>
<dbReference type="AlphaFoldDB" id="K0S2Q9"/>
<name>K0S2Q9_THAOC</name>
<evidence type="ECO:0000256" key="7">
    <source>
        <dbReference type="ARBA" id="ARBA00073514"/>
    </source>
</evidence>
<gene>
    <name evidence="10" type="ORF">THAOC_20244</name>
</gene>
<keyword evidence="5" id="KW-0653">Protein transport</keyword>
<dbReference type="Gene3D" id="1.25.10.10">
    <property type="entry name" value="Leucine-rich Repeat Variant"/>
    <property type="match status" value="2"/>
</dbReference>
<proteinExistence type="inferred from homology"/>
<dbReference type="eggNOG" id="KOG2020">
    <property type="taxonomic scope" value="Eukaryota"/>
</dbReference>
<evidence type="ECO:0000256" key="5">
    <source>
        <dbReference type="ARBA" id="ARBA00022927"/>
    </source>
</evidence>
<dbReference type="InterPro" id="IPR016024">
    <property type="entry name" value="ARM-type_fold"/>
</dbReference>
<keyword evidence="11" id="KW-1185">Reference proteome</keyword>
<dbReference type="PROSITE" id="PS50166">
    <property type="entry name" value="IMPORTIN_B_NT"/>
    <property type="match status" value="1"/>
</dbReference>
<dbReference type="EMBL" id="AGNL01022752">
    <property type="protein sequence ID" value="EJK59520.1"/>
    <property type="molecule type" value="Genomic_DNA"/>
</dbReference>
<dbReference type="GO" id="GO:0031267">
    <property type="term" value="F:small GTPase binding"/>
    <property type="evidence" value="ECO:0007669"/>
    <property type="project" value="InterPro"/>
</dbReference>
<keyword evidence="6" id="KW-0539">Nucleus</keyword>
<dbReference type="InterPro" id="IPR041235">
    <property type="entry name" value="Exp1_repeat_2"/>
</dbReference>
<dbReference type="Pfam" id="PF18784">
    <property type="entry name" value="CRM1_repeat_2"/>
    <property type="match status" value="1"/>
</dbReference>
<dbReference type="GO" id="GO:0000056">
    <property type="term" value="P:ribosomal small subunit export from nucleus"/>
    <property type="evidence" value="ECO:0007669"/>
    <property type="project" value="TreeGrafter"/>
</dbReference>
<evidence type="ECO:0000256" key="6">
    <source>
        <dbReference type="ARBA" id="ARBA00023242"/>
    </source>
</evidence>
<dbReference type="Pfam" id="PF18787">
    <property type="entry name" value="CRM1_repeat_3"/>
    <property type="match status" value="1"/>
</dbReference>
<dbReference type="InterPro" id="IPR041123">
    <property type="entry name" value="CRM1_repeat"/>
</dbReference>
<organism evidence="10 11">
    <name type="scientific">Thalassiosira oceanica</name>
    <name type="common">Marine diatom</name>
    <dbReference type="NCBI Taxonomy" id="159749"/>
    <lineage>
        <taxon>Eukaryota</taxon>
        <taxon>Sar</taxon>
        <taxon>Stramenopiles</taxon>
        <taxon>Ochrophyta</taxon>
        <taxon>Bacillariophyta</taxon>
        <taxon>Coscinodiscophyceae</taxon>
        <taxon>Thalassiosirophycidae</taxon>
        <taxon>Thalassiosirales</taxon>
        <taxon>Thalassiosiraceae</taxon>
        <taxon>Thalassiosira</taxon>
    </lineage>
</organism>
<dbReference type="InterPro" id="IPR001494">
    <property type="entry name" value="Importin-beta_N"/>
</dbReference>
<dbReference type="PANTHER" id="PTHR11223">
    <property type="entry name" value="EXPORTIN 1/5"/>
    <property type="match status" value="1"/>
</dbReference>
<dbReference type="InterPro" id="IPR014877">
    <property type="entry name" value="XPO1_C_dom"/>
</dbReference>
<protein>
    <recommendedName>
        <fullName evidence="7">Exportin-1</fullName>
    </recommendedName>
</protein>
<comment type="subcellular location">
    <subcellularLocation>
        <location evidence="1">Nucleus</location>
    </subcellularLocation>
</comment>
<dbReference type="GO" id="GO:0006611">
    <property type="term" value="P:protein export from nucleus"/>
    <property type="evidence" value="ECO:0007669"/>
    <property type="project" value="InterPro"/>
</dbReference>
<dbReference type="InterPro" id="IPR013598">
    <property type="entry name" value="Exportin-1/Importin-b-like"/>
</dbReference>
<reference evidence="10 11" key="1">
    <citation type="journal article" date="2012" name="Genome Biol.">
        <title>Genome and low-iron response of an oceanic diatom adapted to chronic iron limitation.</title>
        <authorList>
            <person name="Lommer M."/>
            <person name="Specht M."/>
            <person name="Roy A.S."/>
            <person name="Kraemer L."/>
            <person name="Andreson R."/>
            <person name="Gutowska M.A."/>
            <person name="Wolf J."/>
            <person name="Bergner S.V."/>
            <person name="Schilhabel M.B."/>
            <person name="Klostermeier U.C."/>
            <person name="Beiko R.G."/>
            <person name="Rosenstiel P."/>
            <person name="Hippler M."/>
            <person name="Laroche J."/>
        </authorList>
    </citation>
    <scope>NUCLEOTIDE SEQUENCE [LARGE SCALE GENOMIC DNA]</scope>
    <source>
        <strain evidence="10 11">CCMP1005</strain>
    </source>
</reference>
<dbReference type="PANTHER" id="PTHR11223:SF2">
    <property type="entry name" value="EXPORTIN-1"/>
    <property type="match status" value="1"/>
</dbReference>
<dbReference type="SMART" id="SM00913">
    <property type="entry name" value="IBN_N"/>
    <property type="match status" value="1"/>
</dbReference>
<dbReference type="SMART" id="SM01102">
    <property type="entry name" value="CRM1_C"/>
    <property type="match status" value="1"/>
</dbReference>
<accession>K0S2Q9</accession>
<dbReference type="InterPro" id="IPR011989">
    <property type="entry name" value="ARM-like"/>
</dbReference>
<dbReference type="Proteomes" id="UP000266841">
    <property type="component" value="Unassembled WGS sequence"/>
</dbReference>
<evidence type="ECO:0000256" key="1">
    <source>
        <dbReference type="ARBA" id="ARBA00004123"/>
    </source>
</evidence>
<dbReference type="GO" id="GO:0000055">
    <property type="term" value="P:ribosomal large subunit export from nucleus"/>
    <property type="evidence" value="ECO:0007669"/>
    <property type="project" value="TreeGrafter"/>
</dbReference>